<dbReference type="Gene3D" id="1.10.8.60">
    <property type="match status" value="1"/>
</dbReference>
<dbReference type="GO" id="GO:0005524">
    <property type="term" value="F:ATP binding"/>
    <property type="evidence" value="ECO:0007669"/>
    <property type="project" value="UniProtKB-KW"/>
</dbReference>
<dbReference type="GO" id="GO:0003887">
    <property type="term" value="F:DNA-directed DNA polymerase activity"/>
    <property type="evidence" value="ECO:0007669"/>
    <property type="project" value="UniProtKB-KW"/>
</dbReference>
<dbReference type="GO" id="GO:0003677">
    <property type="term" value="F:DNA binding"/>
    <property type="evidence" value="ECO:0007669"/>
    <property type="project" value="InterPro"/>
</dbReference>
<protein>
    <recommendedName>
        <fullName evidence="11">DNA polymerase III subunit gamma/tau</fullName>
        <ecNumber evidence="11">2.7.7.7</ecNumber>
    </recommendedName>
</protein>
<evidence type="ECO:0000256" key="9">
    <source>
        <dbReference type="ARBA" id="ARBA00022932"/>
    </source>
</evidence>
<dbReference type="AlphaFoldDB" id="A0A1G1Z8Z0"/>
<keyword evidence="6 11" id="KW-0547">Nucleotide-binding</keyword>
<comment type="caution">
    <text evidence="13">The sequence shown here is derived from an EMBL/GenBank/DDBJ whole genome shotgun (WGS) entry which is preliminary data.</text>
</comment>
<dbReference type="InterPro" id="IPR050238">
    <property type="entry name" value="DNA_Rep/Repair_Clamp_Loader"/>
</dbReference>
<keyword evidence="8 11" id="KW-0067">ATP-binding</keyword>
<evidence type="ECO:0000313" key="13">
    <source>
        <dbReference type="EMBL" id="OGY60330.1"/>
    </source>
</evidence>
<dbReference type="SUPFAM" id="SSF52540">
    <property type="entry name" value="P-loop containing nucleoside triphosphate hydrolases"/>
    <property type="match status" value="1"/>
</dbReference>
<keyword evidence="5" id="KW-0479">Metal-binding</keyword>
<evidence type="ECO:0000256" key="8">
    <source>
        <dbReference type="ARBA" id="ARBA00022840"/>
    </source>
</evidence>
<comment type="subunit">
    <text evidence="11">DNA polymerase III contains a core (composed of alpha, epsilon and theta chains) that associates with a tau subunit. This core dimerizes to form the POLIII' complex. PolIII' associates with the gamma complex (composed of gamma, delta, delta', psi and chi chains) and with the beta chain to form the complete DNA polymerase III complex.</text>
</comment>
<dbReference type="InterPro" id="IPR003593">
    <property type="entry name" value="AAA+_ATPase"/>
</dbReference>
<keyword evidence="7" id="KW-0862">Zinc</keyword>
<dbReference type="GO" id="GO:0046872">
    <property type="term" value="F:metal ion binding"/>
    <property type="evidence" value="ECO:0007669"/>
    <property type="project" value="UniProtKB-KW"/>
</dbReference>
<evidence type="ECO:0000256" key="5">
    <source>
        <dbReference type="ARBA" id="ARBA00022723"/>
    </source>
</evidence>
<dbReference type="InterPro" id="IPR022754">
    <property type="entry name" value="DNA_pol_III_gamma-3"/>
</dbReference>
<dbReference type="InterPro" id="IPR045085">
    <property type="entry name" value="HLD_clamp_pol_III_gamma_tau"/>
</dbReference>
<dbReference type="FunFam" id="3.40.50.300:FF:000014">
    <property type="entry name" value="DNA polymerase III subunit gamma/tau"/>
    <property type="match status" value="1"/>
</dbReference>
<evidence type="ECO:0000256" key="4">
    <source>
        <dbReference type="ARBA" id="ARBA00022705"/>
    </source>
</evidence>
<keyword evidence="4 11" id="KW-0235">DNA replication</keyword>
<dbReference type="Pfam" id="PF13177">
    <property type="entry name" value="DNA_pol3_delta2"/>
    <property type="match status" value="1"/>
</dbReference>
<keyword evidence="2 11" id="KW-0808">Transferase</keyword>
<dbReference type="Pfam" id="PF22608">
    <property type="entry name" value="DNAX_ATPase_lid"/>
    <property type="match status" value="1"/>
</dbReference>
<dbReference type="NCBIfam" id="NF004046">
    <property type="entry name" value="PRK05563.1"/>
    <property type="match status" value="1"/>
</dbReference>
<dbReference type="CDD" id="cd00009">
    <property type="entry name" value="AAA"/>
    <property type="match status" value="1"/>
</dbReference>
<evidence type="ECO:0000256" key="10">
    <source>
        <dbReference type="ARBA" id="ARBA00049244"/>
    </source>
</evidence>
<organism evidence="13 14">
    <name type="scientific">Candidatus Colwellbacteria bacterium RIFCSPLOWO2_02_FULL_44_20b</name>
    <dbReference type="NCBI Taxonomy" id="1797691"/>
    <lineage>
        <taxon>Bacteria</taxon>
        <taxon>Candidatus Colwelliibacteriota</taxon>
    </lineage>
</organism>
<accession>A0A1G1Z8Z0</accession>
<dbReference type="EMBL" id="MHIZ01000020">
    <property type="protein sequence ID" value="OGY60330.1"/>
    <property type="molecule type" value="Genomic_DNA"/>
</dbReference>
<evidence type="ECO:0000259" key="12">
    <source>
        <dbReference type="SMART" id="SM00382"/>
    </source>
</evidence>
<comment type="catalytic activity">
    <reaction evidence="10 11">
        <text>DNA(n) + a 2'-deoxyribonucleoside 5'-triphosphate = DNA(n+1) + diphosphate</text>
        <dbReference type="Rhea" id="RHEA:22508"/>
        <dbReference type="Rhea" id="RHEA-COMP:17339"/>
        <dbReference type="Rhea" id="RHEA-COMP:17340"/>
        <dbReference type="ChEBI" id="CHEBI:33019"/>
        <dbReference type="ChEBI" id="CHEBI:61560"/>
        <dbReference type="ChEBI" id="CHEBI:173112"/>
        <dbReference type="EC" id="2.7.7.7"/>
    </reaction>
</comment>
<dbReference type="GO" id="GO:0009360">
    <property type="term" value="C:DNA polymerase III complex"/>
    <property type="evidence" value="ECO:0007669"/>
    <property type="project" value="InterPro"/>
</dbReference>
<gene>
    <name evidence="11" type="primary">dnaX</name>
    <name evidence="13" type="ORF">A3I31_02580</name>
</gene>
<dbReference type="Gene3D" id="3.40.50.300">
    <property type="entry name" value="P-loop containing nucleotide triphosphate hydrolases"/>
    <property type="match status" value="1"/>
</dbReference>
<dbReference type="InterPro" id="IPR008921">
    <property type="entry name" value="DNA_pol3_clamp-load_cplx_C"/>
</dbReference>
<sequence>MEKLIIGNWKLNLVRRYTVDAMALAMYRRYRPKTLGDLIGQELVVEVLKNAAKEDKIAHAYLFYGPRGTGKTTTARLVAKLVNCETRAKDPKFKAEGEPCNKCRPCLEIDAGRGLDVVEIDAASNRGIDEIRSLKEGVRLSPTSYKYKVFIIDEVHQLTKEAFNALLKTLEEPPSHVVLILATTEAEKLPPTITSRTQRFHFKRVPIASVLEKLKKIVIEEKLKIDYAALELLAAASEGSFRDAESLLDQIVSLESTADLQAVERILGKVGFIRTSTLADYLINNNLPKSLEYLNQIYEAGFNVVQLTKDLIHYLRRVVALKADPALEEVFRRELISDEIAEIKKQSQKVDLQQGINLIKSLIRAYSEMRYSPFAIVPLEIAIIENLKKI</sequence>
<dbReference type="SUPFAM" id="SSF48019">
    <property type="entry name" value="post-AAA+ oligomerization domain-like"/>
    <property type="match status" value="1"/>
</dbReference>
<evidence type="ECO:0000313" key="14">
    <source>
        <dbReference type="Proteomes" id="UP000178808"/>
    </source>
</evidence>
<keyword evidence="9 11" id="KW-0239">DNA-directed DNA polymerase</keyword>
<dbReference type="PANTHER" id="PTHR11669">
    <property type="entry name" value="REPLICATION FACTOR C / DNA POLYMERASE III GAMMA-TAU SUBUNIT"/>
    <property type="match status" value="1"/>
</dbReference>
<dbReference type="InterPro" id="IPR027417">
    <property type="entry name" value="P-loop_NTPase"/>
</dbReference>
<dbReference type="SMART" id="SM00382">
    <property type="entry name" value="AAA"/>
    <property type="match status" value="1"/>
</dbReference>
<dbReference type="InterPro" id="IPR012763">
    <property type="entry name" value="DNA_pol_III_sug/sutau_N"/>
</dbReference>
<dbReference type="Gene3D" id="1.20.272.10">
    <property type="match status" value="1"/>
</dbReference>
<dbReference type="Proteomes" id="UP000178808">
    <property type="component" value="Unassembled WGS sequence"/>
</dbReference>
<comment type="similarity">
    <text evidence="1 11">Belongs to the DnaX/STICHEL family.</text>
</comment>
<dbReference type="NCBIfam" id="TIGR02397">
    <property type="entry name" value="dnaX_nterm"/>
    <property type="match status" value="1"/>
</dbReference>
<reference evidence="13 14" key="1">
    <citation type="journal article" date="2016" name="Nat. Commun.">
        <title>Thousands of microbial genomes shed light on interconnected biogeochemical processes in an aquifer system.</title>
        <authorList>
            <person name="Anantharaman K."/>
            <person name="Brown C.T."/>
            <person name="Hug L.A."/>
            <person name="Sharon I."/>
            <person name="Castelle C.J."/>
            <person name="Probst A.J."/>
            <person name="Thomas B.C."/>
            <person name="Singh A."/>
            <person name="Wilkins M.J."/>
            <person name="Karaoz U."/>
            <person name="Brodie E.L."/>
            <person name="Williams K.H."/>
            <person name="Hubbard S.S."/>
            <person name="Banfield J.F."/>
        </authorList>
    </citation>
    <scope>NUCLEOTIDE SEQUENCE [LARGE SCALE GENOMIC DNA]</scope>
</reference>
<keyword evidence="3 11" id="KW-0548">Nucleotidyltransferase</keyword>
<name>A0A1G1Z8Z0_9BACT</name>
<dbReference type="PANTHER" id="PTHR11669:SF0">
    <property type="entry name" value="PROTEIN STICHEL-LIKE 2"/>
    <property type="match status" value="1"/>
</dbReference>
<dbReference type="EC" id="2.7.7.7" evidence="11"/>
<evidence type="ECO:0000256" key="11">
    <source>
        <dbReference type="RuleBase" id="RU364063"/>
    </source>
</evidence>
<evidence type="ECO:0000256" key="6">
    <source>
        <dbReference type="ARBA" id="ARBA00022741"/>
    </source>
</evidence>
<feature type="domain" description="AAA+ ATPase" evidence="12">
    <location>
        <begin position="57"/>
        <end position="206"/>
    </location>
</feature>
<comment type="function">
    <text evidence="11">DNA polymerase III is a complex, multichain enzyme responsible for most of the replicative synthesis in bacteria. This DNA polymerase also exhibits 3' to 5' exonuclease activity.</text>
</comment>
<evidence type="ECO:0000256" key="1">
    <source>
        <dbReference type="ARBA" id="ARBA00006360"/>
    </source>
</evidence>
<proteinExistence type="inferred from homology"/>
<dbReference type="GO" id="GO:0006261">
    <property type="term" value="P:DNA-templated DNA replication"/>
    <property type="evidence" value="ECO:0007669"/>
    <property type="project" value="TreeGrafter"/>
</dbReference>
<dbReference type="Pfam" id="PF12169">
    <property type="entry name" value="DNA_pol3_gamma3"/>
    <property type="match status" value="1"/>
</dbReference>
<evidence type="ECO:0000256" key="7">
    <source>
        <dbReference type="ARBA" id="ARBA00022833"/>
    </source>
</evidence>
<evidence type="ECO:0000256" key="2">
    <source>
        <dbReference type="ARBA" id="ARBA00022679"/>
    </source>
</evidence>
<evidence type="ECO:0000256" key="3">
    <source>
        <dbReference type="ARBA" id="ARBA00022695"/>
    </source>
</evidence>